<comment type="caution">
    <text evidence="10">The sequence shown here is derived from an EMBL/GenBank/DDBJ whole genome shotgun (WGS) entry which is preliminary data.</text>
</comment>
<evidence type="ECO:0000256" key="8">
    <source>
        <dbReference type="PIRNR" id="PIRNR006630"/>
    </source>
</evidence>
<dbReference type="InterPro" id="IPR022310">
    <property type="entry name" value="NAD/GMP_synthase"/>
</dbReference>
<dbReference type="CDD" id="cd07570">
    <property type="entry name" value="GAT_Gln-NAD-synth"/>
    <property type="match status" value="1"/>
</dbReference>
<evidence type="ECO:0000313" key="10">
    <source>
        <dbReference type="EMBL" id="MBW4330407.1"/>
    </source>
</evidence>
<feature type="binding site" evidence="7">
    <location>
        <position position="213"/>
    </location>
    <ligand>
        <name>L-glutamine</name>
        <dbReference type="ChEBI" id="CHEBI:58359"/>
    </ligand>
</feature>
<evidence type="ECO:0000256" key="5">
    <source>
        <dbReference type="ARBA" id="ARBA00022840"/>
    </source>
</evidence>
<feature type="binding site" evidence="7">
    <location>
        <position position="207"/>
    </location>
    <ligand>
        <name>L-glutamine</name>
        <dbReference type="ChEBI" id="CHEBI:58359"/>
    </ligand>
</feature>
<dbReference type="RefSeq" id="WP_219237518.1">
    <property type="nucleotide sequence ID" value="NZ_JAHWZX010000004.1"/>
</dbReference>
<feature type="active site" description="Proton acceptor; for glutaminase activity" evidence="7">
    <location>
        <position position="55"/>
    </location>
</feature>
<proteinExistence type="inferred from homology"/>
<feature type="active site" description="For glutaminase activity" evidence="7">
    <location>
        <position position="124"/>
    </location>
</feature>
<comment type="function">
    <text evidence="7">Catalyzes the ATP-dependent amidation of deamido-NAD to form NAD. Uses L-glutamine as a nitrogen source.</text>
</comment>
<dbReference type="NCBIfam" id="NF002730">
    <property type="entry name" value="PRK02628.1"/>
    <property type="match status" value="1"/>
</dbReference>
<dbReference type="CDD" id="cd00553">
    <property type="entry name" value="NAD_synthase"/>
    <property type="match status" value="1"/>
</dbReference>
<evidence type="ECO:0000256" key="3">
    <source>
        <dbReference type="ARBA" id="ARBA00022598"/>
    </source>
</evidence>
<keyword evidence="11" id="KW-1185">Reference proteome</keyword>
<comment type="catalytic activity">
    <reaction evidence="7 8">
        <text>deamido-NAD(+) + L-glutamine + ATP + H2O = L-glutamate + AMP + diphosphate + NAD(+) + H(+)</text>
        <dbReference type="Rhea" id="RHEA:24384"/>
        <dbReference type="ChEBI" id="CHEBI:15377"/>
        <dbReference type="ChEBI" id="CHEBI:15378"/>
        <dbReference type="ChEBI" id="CHEBI:29985"/>
        <dbReference type="ChEBI" id="CHEBI:30616"/>
        <dbReference type="ChEBI" id="CHEBI:33019"/>
        <dbReference type="ChEBI" id="CHEBI:57540"/>
        <dbReference type="ChEBI" id="CHEBI:58359"/>
        <dbReference type="ChEBI" id="CHEBI:58437"/>
        <dbReference type="ChEBI" id="CHEBI:456215"/>
        <dbReference type="EC" id="6.3.5.1"/>
    </reaction>
</comment>
<feature type="domain" description="CN hydrolase" evidence="9">
    <location>
        <begin position="15"/>
        <end position="280"/>
    </location>
</feature>
<keyword evidence="3 7" id="KW-0436">Ligase</keyword>
<feature type="binding site" evidence="7">
    <location>
        <position position="130"/>
    </location>
    <ligand>
        <name>L-glutamine</name>
        <dbReference type="ChEBI" id="CHEBI:58359"/>
    </ligand>
</feature>
<evidence type="ECO:0000256" key="4">
    <source>
        <dbReference type="ARBA" id="ARBA00022741"/>
    </source>
</evidence>
<dbReference type="Pfam" id="PF00795">
    <property type="entry name" value="CN_hydrolase"/>
    <property type="match status" value="1"/>
</dbReference>
<dbReference type="InterPro" id="IPR014445">
    <property type="entry name" value="Gln-dep_NAD_synthase"/>
</dbReference>
<sequence>MTTHPFFALHRHGFVRVGACTPIATVGDARANADATIALAKQGDDAGADLLVFPELNLSSYAIDDLHLQDALCDASEAALTRVVEASATLKPVLLVGVALRRNSRLYNCAVAIARGRILGVVPKSHLPNYREYYEKRWFAPGAGVTGLTIDVAGQSAPFGTDLIFAATDLPDFLFHAEICEDYWAAIPPSTHGALAGATILANLSASNITIGKARERAMLAASQSARAVAAYVYSAAGPGESTTDLAWDGQGMIHELGEPLAMSDRFDLATEIVFADVDVERIRLERMRMGTFNDAAIAAGHPETRFRRIGFAHAPTMDDIGLKRPVRRFPFVPNTPEKLDEDCYEAFNIQVEGLRKRIVASGAKRIVIGVSGGLDSTHALIVAAKAFDRMGRDRKDILGFTMPGFATSGWTKDNAWALMDSLGITGAEIDIRPPATRMLEDIGHPFASGEPVHDITFENVQAGLRTDYLFRLANQREGFVLGTGDLSEMALGWCTYGVGDQMSHYAVNTGVPKTLIQYLIRWCIASGQYDDATHRVLAAILDTDISPELVPPGEDGAIQKTEEKIGPYELNDFFAHHIVRFGLKPSKVAFLTWHAWRDADEGRWPIGFPDHLRHDYSLEEIAKWLRAFLWRFFQTSQFKRSAIPNGPKVSSGGALSPRGDWRAPSDGTARLWIEELEAALPD</sequence>
<feature type="binding site" evidence="7">
    <location>
        <begin position="494"/>
        <end position="497"/>
    </location>
    <ligand>
        <name>deamido-NAD(+)</name>
        <dbReference type="ChEBI" id="CHEBI:58437"/>
        <note>ligand shared between two neighboring subunits</note>
    </ligand>
</feature>
<dbReference type="Pfam" id="PF02540">
    <property type="entry name" value="NAD_synthase"/>
    <property type="match status" value="1"/>
</dbReference>
<organism evidence="10 11">
    <name type="scientific">Stakelama flava</name>
    <dbReference type="NCBI Taxonomy" id="2860338"/>
    <lineage>
        <taxon>Bacteria</taxon>
        <taxon>Pseudomonadati</taxon>
        <taxon>Pseudomonadota</taxon>
        <taxon>Alphaproteobacteria</taxon>
        <taxon>Sphingomonadales</taxon>
        <taxon>Sphingomonadaceae</taxon>
        <taxon>Stakelama</taxon>
    </lineage>
</organism>
<keyword evidence="5 7" id="KW-0067">ATP-binding</keyword>
<dbReference type="HAMAP" id="MF_02090">
    <property type="entry name" value="NadE_glutamine_dep"/>
    <property type="match status" value="1"/>
</dbReference>
<dbReference type="PANTHER" id="PTHR23090:SF9">
    <property type="entry name" value="GLUTAMINE-DEPENDENT NAD(+) SYNTHETASE"/>
    <property type="match status" value="1"/>
</dbReference>
<dbReference type="EMBL" id="JAHWZX010000004">
    <property type="protein sequence ID" value="MBW4330407.1"/>
    <property type="molecule type" value="Genomic_DNA"/>
</dbReference>
<feature type="binding site" evidence="7">
    <location>
        <begin position="370"/>
        <end position="377"/>
    </location>
    <ligand>
        <name>ATP</name>
        <dbReference type="ChEBI" id="CHEBI:30616"/>
    </ligand>
</feature>
<dbReference type="InterPro" id="IPR003010">
    <property type="entry name" value="C-N_Hydrolase"/>
</dbReference>
<gene>
    <name evidence="7" type="primary">nadE</name>
    <name evidence="10" type="ORF">KY084_05910</name>
</gene>
<evidence type="ECO:0000256" key="6">
    <source>
        <dbReference type="ARBA" id="ARBA00023027"/>
    </source>
</evidence>
<feature type="binding site" evidence="7">
    <location>
        <position position="484"/>
    </location>
    <ligand>
        <name>ATP</name>
        <dbReference type="ChEBI" id="CHEBI:30616"/>
    </ligand>
</feature>
<name>A0ABS6XJP1_9SPHN</name>
<comment type="similarity">
    <text evidence="2 7 8">In the C-terminal section; belongs to the NAD synthetase family.</text>
</comment>
<dbReference type="GO" id="GO:0008795">
    <property type="term" value="F:NAD+ synthase activity"/>
    <property type="evidence" value="ECO:0007669"/>
    <property type="project" value="UniProtKB-EC"/>
</dbReference>
<dbReference type="InterPro" id="IPR003694">
    <property type="entry name" value="NAD_synthase"/>
</dbReference>
<feature type="binding site" evidence="7">
    <location>
        <position position="640"/>
    </location>
    <ligand>
        <name>deamido-NAD(+)</name>
        <dbReference type="ChEBI" id="CHEBI:58437"/>
        <note>ligand shared between two neighboring subunits</note>
    </ligand>
</feature>
<evidence type="ECO:0000259" key="9">
    <source>
        <dbReference type="PROSITE" id="PS50263"/>
    </source>
</evidence>
<dbReference type="EC" id="6.3.5.1" evidence="7 8"/>
<dbReference type="PIRSF" id="PIRSF006630">
    <property type="entry name" value="NADS_GAT"/>
    <property type="match status" value="1"/>
</dbReference>
<evidence type="ECO:0000313" key="11">
    <source>
        <dbReference type="Proteomes" id="UP001197214"/>
    </source>
</evidence>
<dbReference type="PROSITE" id="PS50263">
    <property type="entry name" value="CN_HYDROLASE"/>
    <property type="match status" value="1"/>
</dbReference>
<accession>A0ABS6XJP1</accession>
<feature type="binding site" evidence="7">
    <location>
        <position position="489"/>
    </location>
    <ligand>
        <name>deamido-NAD(+)</name>
        <dbReference type="ChEBI" id="CHEBI:58437"/>
        <note>ligand shared between two neighboring subunits</note>
    </ligand>
</feature>
<keyword evidence="6 7" id="KW-0520">NAD</keyword>
<feature type="binding site" evidence="7">
    <location>
        <position position="460"/>
    </location>
    <ligand>
        <name>deamido-NAD(+)</name>
        <dbReference type="ChEBI" id="CHEBI:58437"/>
        <note>ligand shared between two neighboring subunits</note>
    </ligand>
</feature>
<comment type="pathway">
    <text evidence="1 7 8">Cofactor biosynthesis; NAD(+) biosynthesis; NAD(+) from deamido-NAD(+) (L-Gln route): step 1/1.</text>
</comment>
<keyword evidence="4 7" id="KW-0547">Nucleotide-binding</keyword>
<feature type="active site" description="Nucleophile; for glutaminase activity" evidence="7">
    <location>
        <position position="180"/>
    </location>
</feature>
<reference evidence="10 11" key="1">
    <citation type="submission" date="2021-07" db="EMBL/GenBank/DDBJ databases">
        <title>Stakelama flava sp. nov., a novel endophytic bacterium isolated from branch of Kandelia candel.</title>
        <authorList>
            <person name="Tuo L."/>
        </authorList>
    </citation>
    <scope>NUCLEOTIDE SEQUENCE [LARGE SCALE GENOMIC DNA]</scope>
    <source>
        <strain evidence="10 11">CBK3Z-3</strain>
    </source>
</reference>
<dbReference type="Proteomes" id="UP001197214">
    <property type="component" value="Unassembled WGS sequence"/>
</dbReference>
<dbReference type="PANTHER" id="PTHR23090">
    <property type="entry name" value="NH 3 /GLUTAMINE-DEPENDENT NAD + SYNTHETASE"/>
    <property type="match status" value="1"/>
</dbReference>
<protein>
    <recommendedName>
        <fullName evidence="7 8">Glutamine-dependent NAD(+) synthetase</fullName>
        <ecNumber evidence="7 8">6.3.5.1</ecNumber>
    </recommendedName>
    <alternativeName>
        <fullName evidence="7 8">NAD(+) synthase [glutamine-hydrolyzing]</fullName>
    </alternativeName>
</protein>
<evidence type="ECO:0000256" key="7">
    <source>
        <dbReference type="HAMAP-Rule" id="MF_02090"/>
    </source>
</evidence>
<evidence type="ECO:0000256" key="2">
    <source>
        <dbReference type="ARBA" id="ARBA00007145"/>
    </source>
</evidence>
<evidence type="ECO:0000256" key="1">
    <source>
        <dbReference type="ARBA" id="ARBA00005188"/>
    </source>
</evidence>